<sequence>MHRQVFSLHLVEGGALTAGPPPLPQACGRQLTPTSLPPASPPSTKYKEYPAQCLLYTNDNPRCYVQPVTAPPPSLPPPTTHTLTLSAATREPDTVWPRHTAHKELGSGSSGVSCRSRPDTRWTGRQAHPREAAPQCPRHRTSWRHRQTSEQ</sequence>
<feature type="compositionally biased region" description="Basic residues" evidence="1">
    <location>
        <begin position="137"/>
        <end position="151"/>
    </location>
</feature>
<gene>
    <name evidence="2" type="ORF">E2C01_005393</name>
</gene>
<comment type="caution">
    <text evidence="2">The sequence shown here is derived from an EMBL/GenBank/DDBJ whole genome shotgun (WGS) entry which is preliminary data.</text>
</comment>
<dbReference type="Proteomes" id="UP000324222">
    <property type="component" value="Unassembled WGS sequence"/>
</dbReference>
<evidence type="ECO:0000313" key="2">
    <source>
        <dbReference type="EMBL" id="MPC12688.1"/>
    </source>
</evidence>
<evidence type="ECO:0000256" key="1">
    <source>
        <dbReference type="SAM" id="MobiDB-lite"/>
    </source>
</evidence>
<organism evidence="2 3">
    <name type="scientific">Portunus trituberculatus</name>
    <name type="common">Swimming crab</name>
    <name type="synonym">Neptunus trituberculatus</name>
    <dbReference type="NCBI Taxonomy" id="210409"/>
    <lineage>
        <taxon>Eukaryota</taxon>
        <taxon>Metazoa</taxon>
        <taxon>Ecdysozoa</taxon>
        <taxon>Arthropoda</taxon>
        <taxon>Crustacea</taxon>
        <taxon>Multicrustacea</taxon>
        <taxon>Malacostraca</taxon>
        <taxon>Eumalacostraca</taxon>
        <taxon>Eucarida</taxon>
        <taxon>Decapoda</taxon>
        <taxon>Pleocyemata</taxon>
        <taxon>Brachyura</taxon>
        <taxon>Eubrachyura</taxon>
        <taxon>Portunoidea</taxon>
        <taxon>Portunidae</taxon>
        <taxon>Portuninae</taxon>
        <taxon>Portunus</taxon>
    </lineage>
</organism>
<feature type="region of interest" description="Disordered" evidence="1">
    <location>
        <begin position="90"/>
        <end position="151"/>
    </location>
</feature>
<name>A0A5B7CUA8_PORTR</name>
<dbReference type="AlphaFoldDB" id="A0A5B7CUA8"/>
<feature type="region of interest" description="Disordered" evidence="1">
    <location>
        <begin position="14"/>
        <end position="45"/>
    </location>
</feature>
<keyword evidence="3" id="KW-1185">Reference proteome</keyword>
<proteinExistence type="predicted"/>
<dbReference type="EMBL" id="VSRR010000231">
    <property type="protein sequence ID" value="MPC12688.1"/>
    <property type="molecule type" value="Genomic_DNA"/>
</dbReference>
<accession>A0A5B7CUA8</accession>
<evidence type="ECO:0000313" key="3">
    <source>
        <dbReference type="Proteomes" id="UP000324222"/>
    </source>
</evidence>
<reference evidence="2 3" key="1">
    <citation type="submission" date="2019-05" db="EMBL/GenBank/DDBJ databases">
        <title>Another draft genome of Portunus trituberculatus and its Hox gene families provides insights of decapod evolution.</title>
        <authorList>
            <person name="Jeong J.-H."/>
            <person name="Song I."/>
            <person name="Kim S."/>
            <person name="Choi T."/>
            <person name="Kim D."/>
            <person name="Ryu S."/>
            <person name="Kim W."/>
        </authorList>
    </citation>
    <scope>NUCLEOTIDE SEQUENCE [LARGE SCALE GENOMIC DNA]</scope>
    <source>
        <tissue evidence="2">Muscle</tissue>
    </source>
</reference>
<protein>
    <submittedName>
        <fullName evidence="2">Uncharacterized protein</fullName>
    </submittedName>
</protein>